<dbReference type="InterPro" id="IPR005119">
    <property type="entry name" value="LysR_subst-bd"/>
</dbReference>
<name>A0A9X4XK33_9FIRM</name>
<comment type="caution">
    <text evidence="6">The sequence shown here is derived from an EMBL/GenBank/DDBJ whole genome shotgun (WGS) entry which is preliminary data.</text>
</comment>
<dbReference type="FunFam" id="1.10.10.10:FF:000001">
    <property type="entry name" value="LysR family transcriptional regulator"/>
    <property type="match status" value="1"/>
</dbReference>
<dbReference type="PANTHER" id="PTHR30126:SF39">
    <property type="entry name" value="HTH-TYPE TRANSCRIPTIONAL REGULATOR CYSL"/>
    <property type="match status" value="1"/>
</dbReference>
<dbReference type="Pfam" id="PF00126">
    <property type="entry name" value="HTH_1"/>
    <property type="match status" value="1"/>
</dbReference>
<evidence type="ECO:0000256" key="1">
    <source>
        <dbReference type="ARBA" id="ARBA00009437"/>
    </source>
</evidence>
<evidence type="ECO:0000259" key="5">
    <source>
        <dbReference type="PROSITE" id="PS50931"/>
    </source>
</evidence>
<dbReference type="PANTHER" id="PTHR30126">
    <property type="entry name" value="HTH-TYPE TRANSCRIPTIONAL REGULATOR"/>
    <property type="match status" value="1"/>
</dbReference>
<keyword evidence="4" id="KW-0804">Transcription</keyword>
<dbReference type="GeneID" id="60059204"/>
<reference evidence="6 7" key="1">
    <citation type="journal article" date="2019" name="Nat. Med.">
        <title>A library of human gut bacterial isolates paired with longitudinal multiomics data enables mechanistic microbiome research.</title>
        <authorList>
            <person name="Poyet M."/>
            <person name="Groussin M."/>
            <person name="Gibbons S.M."/>
            <person name="Avila-Pacheco J."/>
            <person name="Jiang X."/>
            <person name="Kearney S.M."/>
            <person name="Perrotta A.R."/>
            <person name="Berdy B."/>
            <person name="Zhao S."/>
            <person name="Lieberman T.D."/>
            <person name="Swanson P.K."/>
            <person name="Smith M."/>
            <person name="Roesemann S."/>
            <person name="Alexander J.E."/>
            <person name="Rich S.A."/>
            <person name="Livny J."/>
            <person name="Vlamakis H."/>
            <person name="Clish C."/>
            <person name="Bullock K."/>
            <person name="Deik A."/>
            <person name="Scott J."/>
            <person name="Pierce K.A."/>
            <person name="Xavier R.J."/>
            <person name="Alm E.J."/>
        </authorList>
    </citation>
    <scope>NUCLEOTIDE SEQUENCE [LARGE SCALE GENOMIC DNA]</scope>
    <source>
        <strain evidence="6 7">BIOML-A198</strain>
    </source>
</reference>
<proteinExistence type="inferred from homology"/>
<dbReference type="Proteomes" id="UP000487649">
    <property type="component" value="Unassembled WGS sequence"/>
</dbReference>
<feature type="domain" description="HTH lysR-type" evidence="5">
    <location>
        <begin position="1"/>
        <end position="58"/>
    </location>
</feature>
<dbReference type="SUPFAM" id="SSF46785">
    <property type="entry name" value="Winged helix' DNA-binding domain"/>
    <property type="match status" value="1"/>
</dbReference>
<protein>
    <submittedName>
        <fullName evidence="6">LysR family transcriptional regulator</fullName>
    </submittedName>
</protein>
<dbReference type="PRINTS" id="PR00039">
    <property type="entry name" value="HTHLYSR"/>
</dbReference>
<organism evidence="6 7">
    <name type="scientific">Turicibacter sanguinis</name>
    <dbReference type="NCBI Taxonomy" id="154288"/>
    <lineage>
        <taxon>Bacteria</taxon>
        <taxon>Bacillati</taxon>
        <taxon>Bacillota</taxon>
        <taxon>Erysipelotrichia</taxon>
        <taxon>Erysipelotrichales</taxon>
        <taxon>Turicibacteraceae</taxon>
        <taxon>Turicibacter</taxon>
    </lineage>
</organism>
<dbReference type="InterPro" id="IPR000847">
    <property type="entry name" value="LysR_HTH_N"/>
</dbReference>
<dbReference type="OrthoDB" id="9785745at2"/>
<accession>A0A9X4XK33</accession>
<evidence type="ECO:0000256" key="2">
    <source>
        <dbReference type="ARBA" id="ARBA00023015"/>
    </source>
</evidence>
<dbReference type="AlphaFoldDB" id="A0A9X4XK33"/>
<evidence type="ECO:0000256" key="3">
    <source>
        <dbReference type="ARBA" id="ARBA00023125"/>
    </source>
</evidence>
<dbReference type="GO" id="GO:0000976">
    <property type="term" value="F:transcription cis-regulatory region binding"/>
    <property type="evidence" value="ECO:0007669"/>
    <property type="project" value="TreeGrafter"/>
</dbReference>
<gene>
    <name evidence="6" type="ORF">GMA92_13445</name>
</gene>
<dbReference type="InterPro" id="IPR036388">
    <property type="entry name" value="WH-like_DNA-bd_sf"/>
</dbReference>
<dbReference type="SUPFAM" id="SSF53850">
    <property type="entry name" value="Periplasmic binding protein-like II"/>
    <property type="match status" value="1"/>
</dbReference>
<evidence type="ECO:0000313" key="6">
    <source>
        <dbReference type="EMBL" id="MTK22417.1"/>
    </source>
</evidence>
<dbReference type="InterPro" id="IPR036390">
    <property type="entry name" value="WH_DNA-bd_sf"/>
</dbReference>
<dbReference type="Pfam" id="PF03466">
    <property type="entry name" value="LysR_substrate"/>
    <property type="match status" value="1"/>
</dbReference>
<keyword evidence="2" id="KW-0805">Transcription regulation</keyword>
<dbReference type="EMBL" id="WMQE01000037">
    <property type="protein sequence ID" value="MTK22417.1"/>
    <property type="molecule type" value="Genomic_DNA"/>
</dbReference>
<sequence length="287" mass="32767">MSIRHLRIFIMVASLKNMSAAAEKLFITQPSVSQAIKEIEHYYGVKLFERLSKKLYLTESGEYLLRYATHIVQSFDEMETMMKNKSDNIALRIGASITVGSCLLNHILDDLEEENNKITTQIYVRNTKEIEKMLLDSELDVALVEGTVTSKDLISKPVYQDKLIMVVGKGHKFYNRDEISIEELQGEAIISREEGSGSKTIFDNILKSNQIEVDIKWSSTDTGAIKDAVLESRGLAVLSRLMVERELKKGTLHEVSLKEVSMFREIFVVYHKNKFMSKSLKCFLEIL</sequence>
<comment type="similarity">
    <text evidence="1">Belongs to the LysR transcriptional regulatory family.</text>
</comment>
<dbReference type="Gene3D" id="1.10.10.10">
    <property type="entry name" value="Winged helix-like DNA-binding domain superfamily/Winged helix DNA-binding domain"/>
    <property type="match status" value="1"/>
</dbReference>
<evidence type="ECO:0000256" key="4">
    <source>
        <dbReference type="ARBA" id="ARBA00023163"/>
    </source>
</evidence>
<keyword evidence="3" id="KW-0238">DNA-binding</keyword>
<dbReference type="GO" id="GO:0003700">
    <property type="term" value="F:DNA-binding transcription factor activity"/>
    <property type="evidence" value="ECO:0007669"/>
    <property type="project" value="InterPro"/>
</dbReference>
<evidence type="ECO:0000313" key="7">
    <source>
        <dbReference type="Proteomes" id="UP000487649"/>
    </source>
</evidence>
<dbReference type="RefSeq" id="WP_006783217.1">
    <property type="nucleotide sequence ID" value="NZ_CABJBH010000001.1"/>
</dbReference>
<dbReference type="Gene3D" id="3.40.190.290">
    <property type="match status" value="1"/>
</dbReference>
<dbReference type="PROSITE" id="PS50931">
    <property type="entry name" value="HTH_LYSR"/>
    <property type="match status" value="1"/>
</dbReference>